<accession>A0ABU9DIE4</accession>
<sequence length="95" mass="10421">MNNNWVGAGVWAGWRLTTDHPASSYGQPVLVDPDGRSYGPDDVRIKVYNADLARRIGSSPQAIRGRIDRGTLPPYDGVDGAGRSYWFEGTVKDVK</sequence>
<keyword evidence="2" id="KW-1185">Reference proteome</keyword>
<proteinExistence type="predicted"/>
<gene>
    <name evidence="1" type="ORF">WMW72_12030</name>
</gene>
<protein>
    <submittedName>
        <fullName evidence="1">AsnC family protein</fullName>
    </submittedName>
</protein>
<dbReference type="EMBL" id="JBBPCC010000006">
    <property type="protein sequence ID" value="MEK8128635.1"/>
    <property type="molecule type" value="Genomic_DNA"/>
</dbReference>
<reference evidence="1 2" key="1">
    <citation type="submission" date="2024-04" db="EMBL/GenBank/DDBJ databases">
        <title>draft genome sequnece of Paenibacillus filicis.</title>
        <authorList>
            <person name="Kim D.-U."/>
        </authorList>
    </citation>
    <scope>NUCLEOTIDE SEQUENCE [LARGE SCALE GENOMIC DNA]</scope>
    <source>
        <strain evidence="1 2">KACC14197</strain>
    </source>
</reference>
<organism evidence="1 2">
    <name type="scientific">Paenibacillus filicis</name>
    <dbReference type="NCBI Taxonomy" id="669464"/>
    <lineage>
        <taxon>Bacteria</taxon>
        <taxon>Bacillati</taxon>
        <taxon>Bacillota</taxon>
        <taxon>Bacilli</taxon>
        <taxon>Bacillales</taxon>
        <taxon>Paenibacillaceae</taxon>
        <taxon>Paenibacillus</taxon>
    </lineage>
</organism>
<dbReference type="RefSeq" id="WP_341415712.1">
    <property type="nucleotide sequence ID" value="NZ_JBBPCC010000006.1"/>
</dbReference>
<evidence type="ECO:0000313" key="1">
    <source>
        <dbReference type="EMBL" id="MEK8128635.1"/>
    </source>
</evidence>
<evidence type="ECO:0000313" key="2">
    <source>
        <dbReference type="Proteomes" id="UP001469365"/>
    </source>
</evidence>
<comment type="caution">
    <text evidence="1">The sequence shown here is derived from an EMBL/GenBank/DDBJ whole genome shotgun (WGS) entry which is preliminary data.</text>
</comment>
<dbReference type="Proteomes" id="UP001469365">
    <property type="component" value="Unassembled WGS sequence"/>
</dbReference>
<name>A0ABU9DIE4_9BACL</name>